<keyword evidence="3" id="KW-1185">Reference proteome</keyword>
<proteinExistence type="predicted"/>
<dbReference type="Proteomes" id="UP001501742">
    <property type="component" value="Unassembled WGS sequence"/>
</dbReference>
<name>A0ABN1ZG93_9MICO</name>
<dbReference type="PANTHER" id="PTHR43792:SF1">
    <property type="entry name" value="N-ACETYLTRANSFERASE DOMAIN-CONTAINING PROTEIN"/>
    <property type="match status" value="1"/>
</dbReference>
<feature type="domain" description="N-acetyltransferase" evidence="1">
    <location>
        <begin position="13"/>
        <end position="180"/>
    </location>
</feature>
<reference evidence="2 3" key="1">
    <citation type="journal article" date="2019" name="Int. J. Syst. Evol. Microbiol.">
        <title>The Global Catalogue of Microorganisms (GCM) 10K type strain sequencing project: providing services to taxonomists for standard genome sequencing and annotation.</title>
        <authorList>
            <consortium name="The Broad Institute Genomics Platform"/>
            <consortium name="The Broad Institute Genome Sequencing Center for Infectious Disease"/>
            <person name="Wu L."/>
            <person name="Ma J."/>
        </authorList>
    </citation>
    <scope>NUCLEOTIDE SEQUENCE [LARGE SCALE GENOMIC DNA]</scope>
    <source>
        <strain evidence="2 3">JCM 12140</strain>
    </source>
</reference>
<organism evidence="2 3">
    <name type="scientific">Curtobacterium herbarum</name>
    <dbReference type="NCBI Taxonomy" id="150122"/>
    <lineage>
        <taxon>Bacteria</taxon>
        <taxon>Bacillati</taxon>
        <taxon>Actinomycetota</taxon>
        <taxon>Actinomycetes</taxon>
        <taxon>Micrococcales</taxon>
        <taxon>Microbacteriaceae</taxon>
        <taxon>Curtobacterium</taxon>
    </lineage>
</organism>
<evidence type="ECO:0000259" key="1">
    <source>
        <dbReference type="PROSITE" id="PS51186"/>
    </source>
</evidence>
<dbReference type="RefSeq" id="WP_204607077.1">
    <property type="nucleotide sequence ID" value="NZ_JAFBBT010000001.1"/>
</dbReference>
<dbReference type="InterPro" id="IPR051531">
    <property type="entry name" value="N-acetyltransferase"/>
</dbReference>
<dbReference type="InterPro" id="IPR000182">
    <property type="entry name" value="GNAT_dom"/>
</dbReference>
<protein>
    <submittedName>
        <fullName evidence="2">GNAT family protein</fullName>
    </submittedName>
</protein>
<dbReference type="PANTHER" id="PTHR43792">
    <property type="entry name" value="GNAT FAMILY, PUTATIVE (AFU_ORTHOLOGUE AFUA_3G00765)-RELATED-RELATED"/>
    <property type="match status" value="1"/>
</dbReference>
<comment type="caution">
    <text evidence="2">The sequence shown here is derived from an EMBL/GenBank/DDBJ whole genome shotgun (WGS) entry which is preliminary data.</text>
</comment>
<accession>A0ABN1ZG93</accession>
<dbReference type="SUPFAM" id="SSF55729">
    <property type="entry name" value="Acyl-CoA N-acyltransferases (Nat)"/>
    <property type="match status" value="1"/>
</dbReference>
<dbReference type="Gene3D" id="3.40.630.30">
    <property type="match status" value="1"/>
</dbReference>
<dbReference type="EMBL" id="BAAAJX010000016">
    <property type="protein sequence ID" value="GAA1494462.1"/>
    <property type="molecule type" value="Genomic_DNA"/>
</dbReference>
<sequence>MRISPWPAQSGALLLRDPRPEEADQVVALRNNPVVNRFMLRTHVDPDAYAREWASIPDSDTDFSCVAELNGQLAGLGFLDVTDGLGQPGMPQGTQGVIGYMLQPDLAGRGLGTDLARGLLAAAFDALQLRRVTASCNADNIASARVLEKNGMRREQHGVGDSWHADLGWVDGYQYAMLDREWAVARTVR</sequence>
<evidence type="ECO:0000313" key="2">
    <source>
        <dbReference type="EMBL" id="GAA1494462.1"/>
    </source>
</evidence>
<dbReference type="Pfam" id="PF13302">
    <property type="entry name" value="Acetyltransf_3"/>
    <property type="match status" value="1"/>
</dbReference>
<evidence type="ECO:0000313" key="3">
    <source>
        <dbReference type="Proteomes" id="UP001501742"/>
    </source>
</evidence>
<dbReference type="InterPro" id="IPR016181">
    <property type="entry name" value="Acyl_CoA_acyltransferase"/>
</dbReference>
<gene>
    <name evidence="2" type="ORF">GCM10009627_28080</name>
</gene>
<dbReference type="PROSITE" id="PS51186">
    <property type="entry name" value="GNAT"/>
    <property type="match status" value="1"/>
</dbReference>